<organism evidence="1 2">
    <name type="scientific">Rhodovastum atsumiense</name>
    <dbReference type="NCBI Taxonomy" id="504468"/>
    <lineage>
        <taxon>Bacteria</taxon>
        <taxon>Pseudomonadati</taxon>
        <taxon>Pseudomonadota</taxon>
        <taxon>Alphaproteobacteria</taxon>
        <taxon>Acetobacterales</taxon>
        <taxon>Acetobacteraceae</taxon>
        <taxon>Rhodovastum</taxon>
    </lineage>
</organism>
<evidence type="ECO:0000313" key="1">
    <source>
        <dbReference type="EMBL" id="KAA5611412.1"/>
    </source>
</evidence>
<accession>A0A5M6IT24</accession>
<dbReference type="RefSeq" id="WP_150041606.1">
    <property type="nucleotide sequence ID" value="NZ_OW485601.1"/>
</dbReference>
<comment type="caution">
    <text evidence="1">The sequence shown here is derived from an EMBL/GenBank/DDBJ whole genome shotgun (WGS) entry which is preliminary data.</text>
</comment>
<reference evidence="1 2" key="1">
    <citation type="submission" date="2019-09" db="EMBL/GenBank/DDBJ databases">
        <title>Genome sequence of Rhodovastum atsumiense, a diverse member of the Acetobacteraceae family of non-sulfur purple photosynthetic bacteria.</title>
        <authorList>
            <person name="Meyer T."/>
            <person name="Kyndt J."/>
        </authorList>
    </citation>
    <scope>NUCLEOTIDE SEQUENCE [LARGE SCALE GENOMIC DNA]</scope>
    <source>
        <strain evidence="1 2">DSM 21279</strain>
    </source>
</reference>
<proteinExistence type="predicted"/>
<name>A0A5M6IT24_9PROT</name>
<protein>
    <submittedName>
        <fullName evidence="1">Uncharacterized protein</fullName>
    </submittedName>
</protein>
<gene>
    <name evidence="1" type="ORF">F1189_14860</name>
</gene>
<dbReference type="EMBL" id="VWPK01000021">
    <property type="protein sequence ID" value="KAA5611412.1"/>
    <property type="molecule type" value="Genomic_DNA"/>
</dbReference>
<keyword evidence="2" id="KW-1185">Reference proteome</keyword>
<dbReference type="AlphaFoldDB" id="A0A5M6IT24"/>
<evidence type="ECO:0000313" key="2">
    <source>
        <dbReference type="Proteomes" id="UP000325255"/>
    </source>
</evidence>
<dbReference type="Proteomes" id="UP000325255">
    <property type="component" value="Unassembled WGS sequence"/>
</dbReference>
<sequence>MAAWGDYGSAPAYTGQSYPYVYQESVPYGGGGGYWTGPVGGGGYRPYPPYAYEPTPYGRYRGGEGNAWQRGPADQQYRQQVEQNRFQYQQQLQRNQTTYDQNQARYNQQVQQNQAAYQRQVQENAARYREQVQRNQAIYDQNLARYHQQVQQNDAAWRRQQWEAQQRKLQGQQ</sequence>